<dbReference type="AlphaFoldDB" id="A0A2A4FK60"/>
<dbReference type="SUPFAM" id="SSF51905">
    <property type="entry name" value="FAD/NAD(P)-binding domain"/>
    <property type="match status" value="1"/>
</dbReference>
<accession>A0A2A4FK60</accession>
<dbReference type="InterPro" id="IPR053212">
    <property type="entry name" value="DHP_3-monooxygenase"/>
</dbReference>
<sequence length="378" mass="39711">MKIAIAGGSIAGLSAALTLNCIGHDVCVYERADHARLGHGGGVAVLRPMMAFLEAHGPHGHYSRAMLGVPTRRRRWIDRDGRVVGDAAEWLPFSSWDVVYRSLCAMLPDGLIRYGSPVTCVSHDAGGVDVLIGSTLERVDLLVAAEGTGSGIRTALFPDCTPVYAGYIAWRGVVDEAAFAPGAIDALVENLTLHRQPGELFMAFLMPALDGSRAPRTRRFNWIWYRNEPDDDRLRRYLTDADGRPHHASVGPGRLSAESAGELARLAHERLPAVLSQLVAATGAPFVQAISDLLSPAFADGRIVLAGDAACTLRPHTASGTSKAAADAVALAQALPPGTGDVAQRVAGWAAARRAAAIALADTGVRLAAGFGLGSAHA</sequence>
<dbReference type="Gene3D" id="3.30.9.60">
    <property type="match status" value="1"/>
</dbReference>
<gene>
    <name evidence="2" type="ORF">BZL54_04340</name>
</gene>
<feature type="domain" description="2,6-dihydroxypyridine 3-monooxygenase substrate binding" evidence="1">
    <location>
        <begin position="164"/>
        <end position="292"/>
    </location>
</feature>
<organism evidence="2 3">
    <name type="scientific">Burkholderia ubonensis subsp. mesacidophila</name>
    <dbReference type="NCBI Taxonomy" id="265293"/>
    <lineage>
        <taxon>Bacteria</taxon>
        <taxon>Pseudomonadati</taxon>
        <taxon>Pseudomonadota</taxon>
        <taxon>Betaproteobacteria</taxon>
        <taxon>Burkholderiales</taxon>
        <taxon>Burkholderiaceae</taxon>
        <taxon>Burkholderia</taxon>
        <taxon>Burkholderia cepacia complex</taxon>
    </lineage>
</organism>
<dbReference type="Proteomes" id="UP000217994">
    <property type="component" value="Unassembled WGS sequence"/>
</dbReference>
<dbReference type="EMBL" id="MTZU01000013">
    <property type="protein sequence ID" value="PCE33457.1"/>
    <property type="molecule type" value="Genomic_DNA"/>
</dbReference>
<dbReference type="GeneID" id="69004376"/>
<comment type="caution">
    <text evidence="2">The sequence shown here is derived from an EMBL/GenBank/DDBJ whole genome shotgun (WGS) entry which is preliminary data.</text>
</comment>
<dbReference type="InterPro" id="IPR054707">
    <property type="entry name" value="DhpH_subs-bd"/>
</dbReference>
<dbReference type="InterPro" id="IPR036188">
    <property type="entry name" value="FAD/NAD-bd_sf"/>
</dbReference>
<proteinExistence type="predicted"/>
<dbReference type="NCBIfam" id="NF005566">
    <property type="entry name" value="PRK07236.1"/>
    <property type="match status" value="1"/>
</dbReference>
<evidence type="ECO:0000313" key="3">
    <source>
        <dbReference type="Proteomes" id="UP000217994"/>
    </source>
</evidence>
<dbReference type="Gene3D" id="3.50.50.60">
    <property type="entry name" value="FAD/NAD(P)-binding domain"/>
    <property type="match status" value="2"/>
</dbReference>
<dbReference type="SUPFAM" id="SSF54373">
    <property type="entry name" value="FAD-linked reductases, C-terminal domain"/>
    <property type="match status" value="1"/>
</dbReference>
<name>A0A2A4FK60_9BURK</name>
<dbReference type="PRINTS" id="PR00420">
    <property type="entry name" value="RNGMNOXGNASE"/>
</dbReference>
<dbReference type="PANTHER" id="PTHR47469:SF2">
    <property type="entry name" value="OS06G0597600 PROTEIN"/>
    <property type="match status" value="1"/>
</dbReference>
<dbReference type="RefSeq" id="WP_084908325.1">
    <property type="nucleotide sequence ID" value="NZ_CP020738.1"/>
</dbReference>
<evidence type="ECO:0000313" key="2">
    <source>
        <dbReference type="EMBL" id="PCE33457.1"/>
    </source>
</evidence>
<evidence type="ECO:0000259" key="1">
    <source>
        <dbReference type="Pfam" id="PF22607"/>
    </source>
</evidence>
<reference evidence="2 3" key="1">
    <citation type="submission" date="2017-01" db="EMBL/GenBank/DDBJ databases">
        <title>Whole-Genome Shotgun Sequencing of Two beta-Proteobacterial Species in Search of the Bulgecin Biosynthetic Cluster.</title>
        <authorList>
            <person name="Horsman M.E."/>
            <person name="Marous D.R."/>
            <person name="Li R."/>
            <person name="Oliver R.A."/>
            <person name="Byun B."/>
            <person name="Emrich S.J."/>
            <person name="Boggess B."/>
            <person name="Townsend C.A."/>
            <person name="Mobashery S."/>
        </authorList>
    </citation>
    <scope>NUCLEOTIDE SEQUENCE [LARGE SCALE GENOMIC DNA]</scope>
    <source>
        <strain evidence="2 3">ATCC 31433</strain>
    </source>
</reference>
<dbReference type="Pfam" id="PF22607">
    <property type="entry name" value="FAD_binding-like"/>
    <property type="match status" value="1"/>
</dbReference>
<protein>
    <recommendedName>
        <fullName evidence="1">2,6-dihydroxypyridine 3-monooxygenase substrate binding domain-containing protein</fullName>
    </recommendedName>
</protein>
<dbReference type="PANTHER" id="PTHR47469">
    <property type="entry name" value="MONOOXYGENASE-LIKE"/>
    <property type="match status" value="1"/>
</dbReference>